<organism evidence="6 7">
    <name type="scientific">Vanessa tameamea</name>
    <name type="common">Kamehameha butterfly</name>
    <dbReference type="NCBI Taxonomy" id="334116"/>
    <lineage>
        <taxon>Eukaryota</taxon>
        <taxon>Metazoa</taxon>
        <taxon>Ecdysozoa</taxon>
        <taxon>Arthropoda</taxon>
        <taxon>Hexapoda</taxon>
        <taxon>Insecta</taxon>
        <taxon>Pterygota</taxon>
        <taxon>Neoptera</taxon>
        <taxon>Endopterygota</taxon>
        <taxon>Lepidoptera</taxon>
        <taxon>Glossata</taxon>
        <taxon>Ditrysia</taxon>
        <taxon>Papilionoidea</taxon>
        <taxon>Nymphalidae</taxon>
        <taxon>Nymphalinae</taxon>
        <taxon>Vanessa</taxon>
    </lineage>
</organism>
<comment type="cofactor">
    <cofactor evidence="1">
        <name>Fe(2+)</name>
        <dbReference type="ChEBI" id="CHEBI:29033"/>
    </cofactor>
</comment>
<keyword evidence="5" id="KW-0408">Iron</keyword>
<protein>
    <submittedName>
        <fullName evidence="7">Carotenoid isomerooxygenase-like</fullName>
    </submittedName>
</protein>
<dbReference type="RefSeq" id="XP_064072083.1">
    <property type="nucleotide sequence ID" value="XM_064216013.1"/>
</dbReference>
<dbReference type="Pfam" id="PF03055">
    <property type="entry name" value="RPE65"/>
    <property type="match status" value="1"/>
</dbReference>
<name>A0ABM4AL98_VANTA</name>
<evidence type="ECO:0000256" key="5">
    <source>
        <dbReference type="ARBA" id="ARBA00023004"/>
    </source>
</evidence>
<evidence type="ECO:0000313" key="6">
    <source>
        <dbReference type="Proteomes" id="UP001652626"/>
    </source>
</evidence>
<proteinExistence type="inferred from homology"/>
<keyword evidence="4" id="KW-0560">Oxidoreductase</keyword>
<comment type="similarity">
    <text evidence="2">Belongs to the carotenoid oxygenase family.</text>
</comment>
<keyword evidence="6" id="KW-1185">Reference proteome</keyword>
<keyword evidence="3" id="KW-0479">Metal-binding</keyword>
<reference evidence="7" key="1">
    <citation type="submission" date="2025-08" db="UniProtKB">
        <authorList>
            <consortium name="RefSeq"/>
        </authorList>
    </citation>
    <scope>IDENTIFICATION</scope>
    <source>
        <tissue evidence="7">Whole body</tissue>
    </source>
</reference>
<dbReference type="InterPro" id="IPR004294">
    <property type="entry name" value="Carotenoid_Oase"/>
</dbReference>
<dbReference type="Proteomes" id="UP001652626">
    <property type="component" value="Chromosome 10"/>
</dbReference>
<evidence type="ECO:0000313" key="7">
    <source>
        <dbReference type="RefSeq" id="XP_064072083.1"/>
    </source>
</evidence>
<dbReference type="PANTHER" id="PTHR10543">
    <property type="entry name" value="BETA-CAROTENE DIOXYGENASE"/>
    <property type="match status" value="1"/>
</dbReference>
<accession>A0ABM4AL98</accession>
<evidence type="ECO:0000256" key="1">
    <source>
        <dbReference type="ARBA" id="ARBA00001954"/>
    </source>
</evidence>
<evidence type="ECO:0000256" key="4">
    <source>
        <dbReference type="ARBA" id="ARBA00023002"/>
    </source>
</evidence>
<evidence type="ECO:0000256" key="3">
    <source>
        <dbReference type="ARBA" id="ARBA00022723"/>
    </source>
</evidence>
<sequence>MVECKTKFYPNCDGNVWLRSCEVEVTDPLDGLITGEFPSWLQGTLLRNGPGSLKVGSMRFQHLFDSSALLHRFYIHHGHVTYQCRFLQSNTYKKNHAANRIVVAEFGTAAVPDPCHTIFHRIAALFKPGESISDNAMISLYPFGDEIYAFTEGPVIHRIDPVTLDTMERKNLTENVALLHHTSHPHVMSNGDVYNVGMSVVRGRVQHVIVKFPFTENGDMFAEARVVASLKPRWPINPAYMHTFGMTEKYFVILEQPLSVSLVGLVWSQLTDQPLSSSLNWYPEPETHVVLLDRESGKEVKRYRTETLFFLHIINCFERDGNVVVDVCAYKDAKVINAMYIHAIESMQSNADYAEWFRGRPKRLEMSLAAPPLTRVEPKLLADLGCETPRIHYDLHNGRPYRYFYAVSSDIDAENPGTIIKVDTVTGETKSFWEKDCYPSEPIFVPSPQANEEDEGVVLSALVSGADECEVCLLLLDARELRERARAYFRTPSPAPKCLHGWFLPQAVNERLLTL</sequence>
<gene>
    <name evidence="7" type="primary">LOC135193462</name>
</gene>
<dbReference type="GeneID" id="135193462"/>
<dbReference type="PANTHER" id="PTHR10543:SF24">
    <property type="entry name" value="CAROTENOID ISOMEROOXYGENASE"/>
    <property type="match status" value="1"/>
</dbReference>
<evidence type="ECO:0000256" key="2">
    <source>
        <dbReference type="ARBA" id="ARBA00006787"/>
    </source>
</evidence>